<comment type="caution">
    <text evidence="6">The sequence shown here is derived from an EMBL/GenBank/DDBJ whole genome shotgun (WGS) entry which is preliminary data.</text>
</comment>
<dbReference type="Pfam" id="PF03466">
    <property type="entry name" value="LysR_substrate"/>
    <property type="match status" value="1"/>
</dbReference>
<dbReference type="Proteomes" id="UP001629230">
    <property type="component" value="Unassembled WGS sequence"/>
</dbReference>
<dbReference type="PANTHER" id="PTHR30419:SF7">
    <property type="entry name" value="HTH-TYPE TRANSCRIPTIONAL REGULATOR TDCA"/>
    <property type="match status" value="1"/>
</dbReference>
<keyword evidence="2" id="KW-0805">Transcription regulation</keyword>
<keyword evidence="7" id="KW-1185">Reference proteome</keyword>
<dbReference type="SUPFAM" id="SSF53850">
    <property type="entry name" value="Periplasmic binding protein-like II"/>
    <property type="match status" value="1"/>
</dbReference>
<reference evidence="6 7" key="1">
    <citation type="journal article" date="2024" name="Chem. Sci.">
        <title>Discovery of megapolipeptins by genome mining of a Burkholderiales bacteria collection.</title>
        <authorList>
            <person name="Paulo B.S."/>
            <person name="Recchia M.J.J."/>
            <person name="Lee S."/>
            <person name="Fergusson C.H."/>
            <person name="Romanowski S.B."/>
            <person name="Hernandez A."/>
            <person name="Krull N."/>
            <person name="Liu D.Y."/>
            <person name="Cavanagh H."/>
            <person name="Bos A."/>
            <person name="Gray C.A."/>
            <person name="Murphy B.T."/>
            <person name="Linington R.G."/>
            <person name="Eustaquio A.S."/>
        </authorList>
    </citation>
    <scope>NUCLEOTIDE SEQUENCE [LARGE SCALE GENOMIC DNA]</scope>
    <source>
        <strain evidence="6 7">RL17-350-BIC-A</strain>
    </source>
</reference>
<dbReference type="SUPFAM" id="SSF46785">
    <property type="entry name" value="Winged helix' DNA-binding domain"/>
    <property type="match status" value="1"/>
</dbReference>
<evidence type="ECO:0000259" key="5">
    <source>
        <dbReference type="PROSITE" id="PS50931"/>
    </source>
</evidence>
<evidence type="ECO:0000256" key="1">
    <source>
        <dbReference type="ARBA" id="ARBA00009437"/>
    </source>
</evidence>
<evidence type="ECO:0000256" key="4">
    <source>
        <dbReference type="ARBA" id="ARBA00023163"/>
    </source>
</evidence>
<dbReference type="InterPro" id="IPR050950">
    <property type="entry name" value="HTH-type_LysR_regulators"/>
</dbReference>
<evidence type="ECO:0000256" key="3">
    <source>
        <dbReference type="ARBA" id="ARBA00023125"/>
    </source>
</evidence>
<dbReference type="InterPro" id="IPR000847">
    <property type="entry name" value="LysR_HTH_N"/>
</dbReference>
<keyword evidence="3" id="KW-0238">DNA-binding</keyword>
<feature type="domain" description="HTH lysR-type" evidence="5">
    <location>
        <begin position="1"/>
        <end position="58"/>
    </location>
</feature>
<dbReference type="InterPro" id="IPR036390">
    <property type="entry name" value="WH_DNA-bd_sf"/>
</dbReference>
<organism evidence="6 7">
    <name type="scientific">Paraburkholderia dipogonis</name>
    <dbReference type="NCBI Taxonomy" id="1211383"/>
    <lineage>
        <taxon>Bacteria</taxon>
        <taxon>Pseudomonadati</taxon>
        <taxon>Pseudomonadota</taxon>
        <taxon>Betaproteobacteria</taxon>
        <taxon>Burkholderiales</taxon>
        <taxon>Burkholderiaceae</taxon>
        <taxon>Paraburkholderia</taxon>
    </lineage>
</organism>
<dbReference type="Gene3D" id="3.40.190.290">
    <property type="match status" value="1"/>
</dbReference>
<dbReference type="InterPro" id="IPR036388">
    <property type="entry name" value="WH-like_DNA-bd_sf"/>
</dbReference>
<proteinExistence type="inferred from homology"/>
<dbReference type="InterPro" id="IPR005119">
    <property type="entry name" value="LysR_subst-bd"/>
</dbReference>
<comment type="similarity">
    <text evidence="1">Belongs to the LysR transcriptional regulatory family.</text>
</comment>
<dbReference type="RefSeq" id="WP_408179658.1">
    <property type="nucleotide sequence ID" value="NZ_JAQQEZ010000023.1"/>
</dbReference>
<dbReference type="Pfam" id="PF00126">
    <property type="entry name" value="HTH_1"/>
    <property type="match status" value="1"/>
</dbReference>
<evidence type="ECO:0000256" key="2">
    <source>
        <dbReference type="ARBA" id="ARBA00023015"/>
    </source>
</evidence>
<gene>
    <name evidence="6" type="ORF">PQR57_27890</name>
</gene>
<sequence>MRIEDLRVFSVLAETRNLHRVAQKTGLTQSAVSKIVQRLEAEFEIQLVDRRGRGVDLTGAGRILVERAADIRASVAQTYAEMAAAKSASTGKIRIGVVPALLESALLPIVARYTTREDAISFQLSVQVSALLFDELKDGQLDLALCFMPDTEPDELQSDDIGRQRYQIVARRGHPLTAAHGDPSMLQSAKWLLPLPGHGLRQIVDRYFEEHGLVSPQVVVETDASITLLTSLLRNSDLITMLSDQMLQSYPGRDLVALPYETALFESRLRLFHRRKTYMSPAVQKFRATLHDALAAS</sequence>
<dbReference type="Gene3D" id="1.10.10.10">
    <property type="entry name" value="Winged helix-like DNA-binding domain superfamily/Winged helix DNA-binding domain"/>
    <property type="match status" value="1"/>
</dbReference>
<dbReference type="EMBL" id="JAQQEZ010000023">
    <property type="protein sequence ID" value="MFM0004833.1"/>
    <property type="molecule type" value="Genomic_DNA"/>
</dbReference>
<accession>A0ABW9AY44</accession>
<evidence type="ECO:0000313" key="7">
    <source>
        <dbReference type="Proteomes" id="UP001629230"/>
    </source>
</evidence>
<keyword evidence="4" id="KW-0804">Transcription</keyword>
<dbReference type="PROSITE" id="PS50931">
    <property type="entry name" value="HTH_LYSR"/>
    <property type="match status" value="1"/>
</dbReference>
<evidence type="ECO:0000313" key="6">
    <source>
        <dbReference type="EMBL" id="MFM0004833.1"/>
    </source>
</evidence>
<protein>
    <submittedName>
        <fullName evidence="6">LysR family transcriptional regulator</fullName>
    </submittedName>
</protein>
<name>A0ABW9AY44_9BURK</name>
<dbReference type="PANTHER" id="PTHR30419">
    <property type="entry name" value="HTH-TYPE TRANSCRIPTIONAL REGULATOR YBHD"/>
    <property type="match status" value="1"/>
</dbReference>